<dbReference type="SUPFAM" id="SSF52317">
    <property type="entry name" value="Class I glutamine amidotransferase-like"/>
    <property type="match status" value="1"/>
</dbReference>
<dbReference type="PROSITE" id="PS51273">
    <property type="entry name" value="GATASE_TYPE_1"/>
    <property type="match status" value="1"/>
</dbReference>
<keyword evidence="3" id="KW-1185">Reference proteome</keyword>
<dbReference type="EMBL" id="CP059733">
    <property type="protein sequence ID" value="WDE05767.1"/>
    <property type="molecule type" value="Genomic_DNA"/>
</dbReference>
<dbReference type="PANTHER" id="PTHR42695">
    <property type="entry name" value="GLUTAMINE AMIDOTRANSFERASE YLR126C-RELATED"/>
    <property type="match status" value="1"/>
</dbReference>
<evidence type="ECO:0000259" key="1">
    <source>
        <dbReference type="Pfam" id="PF00117"/>
    </source>
</evidence>
<dbReference type="Pfam" id="PF00117">
    <property type="entry name" value="GATase"/>
    <property type="match status" value="1"/>
</dbReference>
<dbReference type="Proteomes" id="UP000032352">
    <property type="component" value="Chromosome"/>
</dbReference>
<dbReference type="KEGG" id="tvd:SG34_002180"/>
<dbReference type="InterPro" id="IPR044992">
    <property type="entry name" value="ChyE-like"/>
</dbReference>
<evidence type="ECO:0000313" key="2">
    <source>
        <dbReference type="EMBL" id="WDE05767.1"/>
    </source>
</evidence>
<reference evidence="2 3" key="2">
    <citation type="journal article" date="2022" name="Mar. Drugs">
        <title>Bioassay-Guided Fractionation Leads to the Detection of Cholic Acid Generated by the Rare Thalassomonas sp.</title>
        <authorList>
            <person name="Pheiffer F."/>
            <person name="Schneider Y.K."/>
            <person name="Hansen E.H."/>
            <person name="Andersen J.H."/>
            <person name="Isaksson J."/>
            <person name="Busche T."/>
            <person name="R C."/>
            <person name="Kalinowski J."/>
            <person name="Zyl L.V."/>
            <person name="Trindade M."/>
        </authorList>
    </citation>
    <scope>NUCLEOTIDE SEQUENCE [LARGE SCALE GENOMIC DNA]</scope>
    <source>
        <strain evidence="2 3">XOM25</strain>
    </source>
</reference>
<proteinExistence type="predicted"/>
<name>A0AAE9Z3T2_9GAMM</name>
<sequence length="233" mass="25704">MKLGLLLCDDVMAPLQAEFGGYGQMFTRLLRQVCPELVLTVYDVRQGEFPQNPDENLGYLTSGSACGVNDDLPWLADLEAFILLLASRQKKLAGICFGHQLLAKVLGGKVEPSPRGWGIGVSFNDICTDRSWMVPAGEAIDLVACHQDQVSRLPPGAQVLAASRFCPFYMVQFAGHLLGVQGHPEFPKAYVAALMAKRRDSIPAHRIREGLASLNAQVDDLRFARWLINFFRS</sequence>
<dbReference type="InterPro" id="IPR017926">
    <property type="entry name" value="GATASE"/>
</dbReference>
<dbReference type="GO" id="GO:0005829">
    <property type="term" value="C:cytosol"/>
    <property type="evidence" value="ECO:0007669"/>
    <property type="project" value="TreeGrafter"/>
</dbReference>
<dbReference type="PANTHER" id="PTHR42695:SF5">
    <property type="entry name" value="GLUTAMINE AMIDOTRANSFERASE YLR126C-RELATED"/>
    <property type="match status" value="1"/>
</dbReference>
<dbReference type="InterPro" id="IPR029062">
    <property type="entry name" value="Class_I_gatase-like"/>
</dbReference>
<dbReference type="Gene3D" id="3.40.50.880">
    <property type="match status" value="1"/>
</dbReference>
<accession>A0AAE9Z3T2</accession>
<dbReference type="RefSeq" id="WP_044836677.1">
    <property type="nucleotide sequence ID" value="NZ_CP059733.1"/>
</dbReference>
<protein>
    <submittedName>
        <fullName evidence="2">GMP synthase</fullName>
    </submittedName>
</protein>
<dbReference type="AlphaFoldDB" id="A0AAE9Z3T2"/>
<feature type="domain" description="Glutamine amidotransferase" evidence="1">
    <location>
        <begin position="85"/>
        <end position="186"/>
    </location>
</feature>
<gene>
    <name evidence="2" type="ORF">SG34_002180</name>
</gene>
<dbReference type="CDD" id="cd01741">
    <property type="entry name" value="GATase1_1"/>
    <property type="match status" value="1"/>
</dbReference>
<evidence type="ECO:0000313" key="3">
    <source>
        <dbReference type="Proteomes" id="UP000032352"/>
    </source>
</evidence>
<reference evidence="2 3" key="1">
    <citation type="journal article" date="2015" name="Genome Announc.">
        <title>Draft Genome Sequences of Marine Isolates of Thalassomonas viridans and Thalassomonas actiniarum.</title>
        <authorList>
            <person name="Olonade I."/>
            <person name="van Zyl L.J."/>
            <person name="Trindade M."/>
        </authorList>
    </citation>
    <scope>NUCLEOTIDE SEQUENCE [LARGE SCALE GENOMIC DNA]</scope>
    <source>
        <strain evidence="2 3">XOM25</strain>
    </source>
</reference>
<organism evidence="2 3">
    <name type="scientific">Thalassomonas viridans</name>
    <dbReference type="NCBI Taxonomy" id="137584"/>
    <lineage>
        <taxon>Bacteria</taxon>
        <taxon>Pseudomonadati</taxon>
        <taxon>Pseudomonadota</taxon>
        <taxon>Gammaproteobacteria</taxon>
        <taxon>Alteromonadales</taxon>
        <taxon>Colwelliaceae</taxon>
        <taxon>Thalassomonas</taxon>
    </lineage>
</organism>